<dbReference type="EMBL" id="CAJVPT010007433">
    <property type="protein sequence ID" value="CAG8541589.1"/>
    <property type="molecule type" value="Genomic_DNA"/>
</dbReference>
<reference evidence="1" key="1">
    <citation type="submission" date="2021-06" db="EMBL/GenBank/DDBJ databases">
        <authorList>
            <person name="Kallberg Y."/>
            <person name="Tangrot J."/>
            <person name="Rosling A."/>
        </authorList>
    </citation>
    <scope>NUCLEOTIDE SEQUENCE</scope>
    <source>
        <strain evidence="1">CL356</strain>
    </source>
</reference>
<evidence type="ECO:0000313" key="1">
    <source>
        <dbReference type="EMBL" id="CAG8541589.1"/>
    </source>
</evidence>
<accession>A0ACA9LPV5</accession>
<proteinExistence type="predicted"/>
<gene>
    <name evidence="1" type="ORF">ACOLOM_LOCUS4493</name>
</gene>
<name>A0ACA9LPV5_9GLOM</name>
<feature type="non-terminal residue" evidence="1">
    <location>
        <position position="1"/>
    </location>
</feature>
<organism evidence="1 2">
    <name type="scientific">Acaulospora colombiana</name>
    <dbReference type="NCBI Taxonomy" id="27376"/>
    <lineage>
        <taxon>Eukaryota</taxon>
        <taxon>Fungi</taxon>
        <taxon>Fungi incertae sedis</taxon>
        <taxon>Mucoromycota</taxon>
        <taxon>Glomeromycotina</taxon>
        <taxon>Glomeromycetes</taxon>
        <taxon>Diversisporales</taxon>
        <taxon>Acaulosporaceae</taxon>
        <taxon>Acaulospora</taxon>
    </lineage>
</organism>
<dbReference type="Proteomes" id="UP000789525">
    <property type="component" value="Unassembled WGS sequence"/>
</dbReference>
<sequence>AHIRRYEMETLVDLSKWITGEVPEFVPFLKPDLAPKSAIKNDEKVSDEEMTNLTKKQFKLHYYTMANASNNKKMPMYQNIRSKSDVMHNLLASTPEIPVARLQTNLEDTRRKAYFNDLSIHNGIG</sequence>
<comment type="caution">
    <text evidence="1">The sequence shown here is derived from an EMBL/GenBank/DDBJ whole genome shotgun (WGS) entry which is preliminary data.</text>
</comment>
<keyword evidence="2" id="KW-1185">Reference proteome</keyword>
<evidence type="ECO:0000313" key="2">
    <source>
        <dbReference type="Proteomes" id="UP000789525"/>
    </source>
</evidence>
<protein>
    <submittedName>
        <fullName evidence="1">13546_t:CDS:1</fullName>
    </submittedName>
</protein>